<keyword evidence="2" id="KW-1185">Reference proteome</keyword>
<evidence type="ECO:0008006" key="3">
    <source>
        <dbReference type="Google" id="ProtNLM"/>
    </source>
</evidence>
<gene>
    <name evidence="1" type="ORF">OIK40_01720</name>
</gene>
<protein>
    <recommendedName>
        <fullName evidence="3">Phytoene synthase</fullName>
    </recommendedName>
</protein>
<dbReference type="Proteomes" id="UP001216558">
    <property type="component" value="Unassembled WGS sequence"/>
</dbReference>
<evidence type="ECO:0000313" key="2">
    <source>
        <dbReference type="Proteomes" id="UP001216558"/>
    </source>
</evidence>
<dbReference type="SUPFAM" id="SSF48576">
    <property type="entry name" value="Terpenoid synthases"/>
    <property type="match status" value="1"/>
</dbReference>
<dbReference type="EMBL" id="JAQQXQ010000001">
    <property type="protein sequence ID" value="MDC8753356.1"/>
    <property type="molecule type" value="Genomic_DNA"/>
</dbReference>
<sequence>MSEIADETLPAEAGLALAWTPQALRGPLSTFLQLDRRLARIVTRTSEPMLGQMRLAWWREMLGKPVGDRPLGDVVLDGLGTHWAGREDALVRMVDGWEYLLPGGSLEPDDLGRCAAGRAAPFAALLPAADEMLGSRIAMAGRRYILADIAANLSGTEEREAAIAQGLGGSCPDLPLPSALRGLGVLEALALRALKRGGRPLMEGRGASIVALKVAILGR</sequence>
<name>A0ABT5JML4_9SPHN</name>
<dbReference type="RefSeq" id="WP_273675661.1">
    <property type="nucleotide sequence ID" value="NZ_JAQQXQ010000001.1"/>
</dbReference>
<organism evidence="1 2">
    <name type="scientific">Erythrobacter fulvus</name>
    <dbReference type="NCBI Taxonomy" id="2987523"/>
    <lineage>
        <taxon>Bacteria</taxon>
        <taxon>Pseudomonadati</taxon>
        <taxon>Pseudomonadota</taxon>
        <taxon>Alphaproteobacteria</taxon>
        <taxon>Sphingomonadales</taxon>
        <taxon>Erythrobacteraceae</taxon>
        <taxon>Erythrobacter/Porphyrobacter group</taxon>
        <taxon>Erythrobacter</taxon>
    </lineage>
</organism>
<reference evidence="1 2" key="1">
    <citation type="submission" date="2022-10" db="EMBL/GenBank/DDBJ databases">
        <title>Erythrobacter sp. sf7 Genome sequencing.</title>
        <authorList>
            <person name="Park S."/>
        </authorList>
    </citation>
    <scope>NUCLEOTIDE SEQUENCE [LARGE SCALE GENOMIC DNA]</scope>
    <source>
        <strain evidence="2">sf7</strain>
    </source>
</reference>
<evidence type="ECO:0000313" key="1">
    <source>
        <dbReference type="EMBL" id="MDC8753356.1"/>
    </source>
</evidence>
<dbReference type="InterPro" id="IPR008949">
    <property type="entry name" value="Isoprenoid_synthase_dom_sf"/>
</dbReference>
<accession>A0ABT5JML4</accession>
<proteinExistence type="predicted"/>
<comment type="caution">
    <text evidence="1">The sequence shown here is derived from an EMBL/GenBank/DDBJ whole genome shotgun (WGS) entry which is preliminary data.</text>
</comment>